<dbReference type="Proteomes" id="UP000317243">
    <property type="component" value="Unassembled WGS sequence"/>
</dbReference>
<evidence type="ECO:0000313" key="3">
    <source>
        <dbReference type="Proteomes" id="UP000317243"/>
    </source>
</evidence>
<evidence type="ECO:0000313" key="2">
    <source>
        <dbReference type="EMBL" id="TWT58839.1"/>
    </source>
</evidence>
<name>A0A5C5X821_9PLAN</name>
<gene>
    <name evidence="2" type="ORF">KOR42_22260</name>
</gene>
<proteinExistence type="predicted"/>
<evidence type="ECO:0000259" key="1">
    <source>
        <dbReference type="PROSITE" id="PS51186"/>
    </source>
</evidence>
<accession>A0A5C5X821</accession>
<feature type="domain" description="N-acetyltransferase" evidence="1">
    <location>
        <begin position="18"/>
        <end position="179"/>
    </location>
</feature>
<dbReference type="Gene3D" id="3.40.630.30">
    <property type="match status" value="1"/>
</dbReference>
<keyword evidence="3" id="KW-1185">Reference proteome</keyword>
<dbReference type="GO" id="GO:0016747">
    <property type="term" value="F:acyltransferase activity, transferring groups other than amino-acyl groups"/>
    <property type="evidence" value="ECO:0007669"/>
    <property type="project" value="InterPro"/>
</dbReference>
<dbReference type="CDD" id="cd04301">
    <property type="entry name" value="NAT_SF"/>
    <property type="match status" value="1"/>
</dbReference>
<dbReference type="RefSeq" id="WP_146509508.1">
    <property type="nucleotide sequence ID" value="NZ_SIHI01000001.1"/>
</dbReference>
<dbReference type="InterPro" id="IPR016181">
    <property type="entry name" value="Acyl_CoA_acyltransferase"/>
</dbReference>
<comment type="caution">
    <text evidence="2">The sequence shown here is derived from an EMBL/GenBank/DDBJ whole genome shotgun (WGS) entry which is preliminary data.</text>
</comment>
<reference evidence="2 3" key="1">
    <citation type="submission" date="2019-02" db="EMBL/GenBank/DDBJ databases">
        <title>Deep-cultivation of Planctomycetes and their phenomic and genomic characterization uncovers novel biology.</title>
        <authorList>
            <person name="Wiegand S."/>
            <person name="Jogler M."/>
            <person name="Boedeker C."/>
            <person name="Pinto D."/>
            <person name="Vollmers J."/>
            <person name="Rivas-Marin E."/>
            <person name="Kohn T."/>
            <person name="Peeters S.H."/>
            <person name="Heuer A."/>
            <person name="Rast P."/>
            <person name="Oberbeckmann S."/>
            <person name="Bunk B."/>
            <person name="Jeske O."/>
            <person name="Meyerdierks A."/>
            <person name="Storesund J.E."/>
            <person name="Kallscheuer N."/>
            <person name="Luecker S."/>
            <person name="Lage O.M."/>
            <person name="Pohl T."/>
            <person name="Merkel B.J."/>
            <person name="Hornburger P."/>
            <person name="Mueller R.-W."/>
            <person name="Bruemmer F."/>
            <person name="Labrenz M."/>
            <person name="Spormann A.M."/>
            <person name="Op Den Camp H."/>
            <person name="Overmann J."/>
            <person name="Amann R."/>
            <person name="Jetten M.S.M."/>
            <person name="Mascher T."/>
            <person name="Medema M.H."/>
            <person name="Devos D.P."/>
            <person name="Kaster A.-K."/>
            <person name="Ovreas L."/>
            <person name="Rohde M."/>
            <person name="Galperin M.Y."/>
            <person name="Jogler C."/>
        </authorList>
    </citation>
    <scope>NUCLEOTIDE SEQUENCE [LARGE SCALE GENOMIC DNA]</scope>
    <source>
        <strain evidence="2 3">KOR42</strain>
    </source>
</reference>
<dbReference type="SUPFAM" id="SSF55729">
    <property type="entry name" value="Acyl-CoA N-acyltransferases (Nat)"/>
    <property type="match status" value="2"/>
</dbReference>
<dbReference type="Pfam" id="PF13527">
    <property type="entry name" value="Acetyltransf_9"/>
    <property type="match status" value="1"/>
</dbReference>
<dbReference type="InterPro" id="IPR000182">
    <property type="entry name" value="GNAT_dom"/>
</dbReference>
<dbReference type="AlphaFoldDB" id="A0A5C5X821"/>
<organism evidence="2 3">
    <name type="scientific">Thalassoglobus neptunius</name>
    <dbReference type="NCBI Taxonomy" id="1938619"/>
    <lineage>
        <taxon>Bacteria</taxon>
        <taxon>Pseudomonadati</taxon>
        <taxon>Planctomycetota</taxon>
        <taxon>Planctomycetia</taxon>
        <taxon>Planctomycetales</taxon>
        <taxon>Planctomycetaceae</taxon>
        <taxon>Thalassoglobus</taxon>
    </lineage>
</organism>
<sequence>MDTDSINSAQENRSSESIRVRRASLDDLAAIQDFIERTYEETAPFKGGERTEWQFVKNPFTTDQDSGLPVWIAESDGRVVGQIAVQDGIVHLQDGSQIPAGWVVDVMVDPECRGQGLGHRIHAAVLEDRPILVTLTMAAATRRIAEKAGCLTLGPTVQLICPHRLSTGTVERYLKHKASYRSDWATPIGVFLGSKVGPIMTSALARNVVSSKRIFRQKARGENWTIEEIQTFPEEYDEFWNRVQPEFPALFDRSRTFVNWRFCKAPVLKYRRFLLRDGEQIRGYLVTRVAEPEELPEGVIVDLFTSPLDESAMAILLQHGFEQLGPHCDYIETAASDPRVLKAFRSAGFFPTRTMRPTIVCAHSEDRERFEPLLESWHFSKADHDWDQVHPL</sequence>
<protein>
    <recommendedName>
        <fullName evidence="1">N-acetyltransferase domain-containing protein</fullName>
    </recommendedName>
</protein>
<dbReference type="PROSITE" id="PS51186">
    <property type="entry name" value="GNAT"/>
    <property type="match status" value="1"/>
</dbReference>
<dbReference type="EMBL" id="SIHI01000001">
    <property type="protein sequence ID" value="TWT58839.1"/>
    <property type="molecule type" value="Genomic_DNA"/>
</dbReference>
<dbReference type="OrthoDB" id="287246at2"/>